<evidence type="ECO:0000256" key="1">
    <source>
        <dbReference type="SAM" id="MobiDB-lite"/>
    </source>
</evidence>
<dbReference type="EMBL" id="CAOQHR010000007">
    <property type="protein sequence ID" value="CAI6337495.1"/>
    <property type="molecule type" value="Genomic_DNA"/>
</dbReference>
<sequence>MFLWSYVGRDSRPGRSSCEKQSQRTVQKCGLRFFSHLQRVYIGPLCSQSAQTVKDRVSRRSESEAACAFPLIYGECT</sequence>
<name>A0A9W4UK80_9PLEO</name>
<evidence type="ECO:0000313" key="3">
    <source>
        <dbReference type="Proteomes" id="UP001152607"/>
    </source>
</evidence>
<organism evidence="2 3">
    <name type="scientific">Periconia digitata</name>
    <dbReference type="NCBI Taxonomy" id="1303443"/>
    <lineage>
        <taxon>Eukaryota</taxon>
        <taxon>Fungi</taxon>
        <taxon>Dikarya</taxon>
        <taxon>Ascomycota</taxon>
        <taxon>Pezizomycotina</taxon>
        <taxon>Dothideomycetes</taxon>
        <taxon>Pleosporomycetidae</taxon>
        <taxon>Pleosporales</taxon>
        <taxon>Massarineae</taxon>
        <taxon>Periconiaceae</taxon>
        <taxon>Periconia</taxon>
    </lineage>
</organism>
<evidence type="ECO:0000313" key="2">
    <source>
        <dbReference type="EMBL" id="CAI6337495.1"/>
    </source>
</evidence>
<dbReference type="Proteomes" id="UP001152607">
    <property type="component" value="Unassembled WGS sequence"/>
</dbReference>
<protein>
    <submittedName>
        <fullName evidence="2">Uncharacterized protein</fullName>
    </submittedName>
</protein>
<feature type="compositionally biased region" description="Basic and acidic residues" evidence="1">
    <location>
        <begin position="9"/>
        <end position="20"/>
    </location>
</feature>
<accession>A0A9W4UK80</accession>
<proteinExistence type="predicted"/>
<dbReference type="AlphaFoldDB" id="A0A9W4UK80"/>
<keyword evidence="3" id="KW-1185">Reference proteome</keyword>
<gene>
    <name evidence="2" type="ORF">PDIGIT_LOCUS10607</name>
</gene>
<reference evidence="2" key="1">
    <citation type="submission" date="2023-01" db="EMBL/GenBank/DDBJ databases">
        <authorList>
            <person name="Van Ghelder C."/>
            <person name="Rancurel C."/>
        </authorList>
    </citation>
    <scope>NUCLEOTIDE SEQUENCE</scope>
    <source>
        <strain evidence="2">CNCM I-4278</strain>
    </source>
</reference>
<feature type="region of interest" description="Disordered" evidence="1">
    <location>
        <begin position="1"/>
        <end position="20"/>
    </location>
</feature>
<comment type="caution">
    <text evidence="2">The sequence shown here is derived from an EMBL/GenBank/DDBJ whole genome shotgun (WGS) entry which is preliminary data.</text>
</comment>